<dbReference type="SMART" id="SM00966">
    <property type="entry name" value="SpoVT_AbrB"/>
    <property type="match status" value="1"/>
</dbReference>
<dbReference type="STRING" id="69960.SAMN05421720_10171"/>
<dbReference type="AlphaFoldDB" id="A0A1G6W8T8"/>
<dbReference type="RefSeq" id="WP_092780446.1">
    <property type="nucleotide sequence ID" value="NZ_FNAP01000001.1"/>
</dbReference>
<dbReference type="Proteomes" id="UP000199412">
    <property type="component" value="Unassembled WGS sequence"/>
</dbReference>
<dbReference type="Gene3D" id="2.10.260.10">
    <property type="match status" value="1"/>
</dbReference>
<dbReference type="Pfam" id="PF04014">
    <property type="entry name" value="MazE_antitoxin"/>
    <property type="match status" value="1"/>
</dbReference>
<proteinExistence type="predicted"/>
<dbReference type="GO" id="GO:0003677">
    <property type="term" value="F:DNA binding"/>
    <property type="evidence" value="ECO:0007669"/>
    <property type="project" value="UniProtKB-UniRule"/>
</dbReference>
<reference evidence="3 4" key="1">
    <citation type="submission" date="2016-10" db="EMBL/GenBank/DDBJ databases">
        <authorList>
            <person name="de Groot N.N."/>
        </authorList>
    </citation>
    <scope>NUCLEOTIDE SEQUENCE [LARGE SCALE GENOMIC DNA]</scope>
    <source>
        <strain evidence="3 4">ATCC 700224</strain>
    </source>
</reference>
<dbReference type="EMBL" id="FNAP01000001">
    <property type="protein sequence ID" value="SDD62272.1"/>
    <property type="molecule type" value="Genomic_DNA"/>
</dbReference>
<dbReference type="InterPro" id="IPR007159">
    <property type="entry name" value="SpoVT-AbrB_dom"/>
</dbReference>
<name>A0A1G6W8T8_9PROT</name>
<evidence type="ECO:0000259" key="2">
    <source>
        <dbReference type="PROSITE" id="PS51740"/>
    </source>
</evidence>
<evidence type="ECO:0000313" key="4">
    <source>
        <dbReference type="Proteomes" id="UP000199412"/>
    </source>
</evidence>
<dbReference type="NCBIfam" id="TIGR01439">
    <property type="entry name" value="lp_hng_hel_AbrB"/>
    <property type="match status" value="1"/>
</dbReference>
<feature type="domain" description="SpoVT-AbrB" evidence="2">
    <location>
        <begin position="1"/>
        <end position="46"/>
    </location>
</feature>
<dbReference type="OrthoDB" id="9809003at2"/>
<dbReference type="SUPFAM" id="SSF89447">
    <property type="entry name" value="AbrB/MazE/MraZ-like"/>
    <property type="match status" value="1"/>
</dbReference>
<organism evidence="3 4">
    <name type="scientific">Rhodospira trueperi</name>
    <dbReference type="NCBI Taxonomy" id="69960"/>
    <lineage>
        <taxon>Bacteria</taxon>
        <taxon>Pseudomonadati</taxon>
        <taxon>Pseudomonadota</taxon>
        <taxon>Alphaproteobacteria</taxon>
        <taxon>Rhodospirillales</taxon>
        <taxon>Rhodospirillaceae</taxon>
        <taxon>Rhodospira</taxon>
    </lineage>
</organism>
<evidence type="ECO:0000313" key="3">
    <source>
        <dbReference type="EMBL" id="SDD62272.1"/>
    </source>
</evidence>
<gene>
    <name evidence="3" type="ORF">SAMN05421720_10171</name>
</gene>
<dbReference type="InterPro" id="IPR037914">
    <property type="entry name" value="SpoVT-AbrB_sf"/>
</dbReference>
<dbReference type="PROSITE" id="PS51740">
    <property type="entry name" value="SPOVT_ABRB"/>
    <property type="match status" value="1"/>
</dbReference>
<evidence type="ECO:0000256" key="1">
    <source>
        <dbReference type="PROSITE-ProRule" id="PRU01076"/>
    </source>
</evidence>
<keyword evidence="1" id="KW-0238">DNA-binding</keyword>
<sequence length="129" mass="14121">MELARLTASGRMTLPKAIRKAAGLRGGETLTFAVEGDRVIVRKATPDDETWREALSATLSEWTSPEDATRRGLEHGLQQGLQQGLKEGGQAVMLRLAWNLLDLGVLTDEQIARATELTLEEVRALRAAQ</sequence>
<protein>
    <submittedName>
        <fullName evidence="3">Looped-hinge helix DNA binding domain-containing protein, AbrB family</fullName>
    </submittedName>
</protein>
<accession>A0A1G6W8T8</accession>
<keyword evidence="4" id="KW-1185">Reference proteome</keyword>